<dbReference type="AlphaFoldDB" id="A0A6V7WH94"/>
<protein>
    <submittedName>
        <fullName evidence="1">Uncharacterized protein</fullName>
    </submittedName>
</protein>
<organism evidence="1 2">
    <name type="scientific">Meloidogyne enterolobii</name>
    <name type="common">Root-knot nematode worm</name>
    <name type="synonym">Meloidogyne mayaguensis</name>
    <dbReference type="NCBI Taxonomy" id="390850"/>
    <lineage>
        <taxon>Eukaryota</taxon>
        <taxon>Metazoa</taxon>
        <taxon>Ecdysozoa</taxon>
        <taxon>Nematoda</taxon>
        <taxon>Chromadorea</taxon>
        <taxon>Rhabditida</taxon>
        <taxon>Tylenchina</taxon>
        <taxon>Tylenchomorpha</taxon>
        <taxon>Tylenchoidea</taxon>
        <taxon>Meloidogynidae</taxon>
        <taxon>Meloidogyninae</taxon>
        <taxon>Meloidogyne</taxon>
    </lineage>
</organism>
<reference evidence="1 2" key="1">
    <citation type="submission" date="2020-08" db="EMBL/GenBank/DDBJ databases">
        <authorList>
            <person name="Koutsovoulos G."/>
            <person name="Danchin GJ E."/>
        </authorList>
    </citation>
    <scope>NUCLEOTIDE SEQUENCE [LARGE SCALE GENOMIC DNA]</scope>
</reference>
<gene>
    <name evidence="1" type="ORF">MENT_LOCUS38812</name>
</gene>
<accession>A0A6V7WH94</accession>
<name>A0A6V7WH94_MELEN</name>
<comment type="caution">
    <text evidence="1">The sequence shown here is derived from an EMBL/GenBank/DDBJ whole genome shotgun (WGS) entry which is preliminary data.</text>
</comment>
<dbReference type="Proteomes" id="UP000580250">
    <property type="component" value="Unassembled WGS sequence"/>
</dbReference>
<evidence type="ECO:0000313" key="2">
    <source>
        <dbReference type="Proteomes" id="UP000580250"/>
    </source>
</evidence>
<proteinExistence type="predicted"/>
<sequence>MVILCILYLVTAASKQINIYLTKNFQMYFSYFYFPANNKFHLIPRYPPHIHLILQ</sequence>
<evidence type="ECO:0000313" key="1">
    <source>
        <dbReference type="EMBL" id="CAD2186325.1"/>
    </source>
</evidence>
<dbReference type="EMBL" id="CAJEWN010000583">
    <property type="protein sequence ID" value="CAD2186325.1"/>
    <property type="molecule type" value="Genomic_DNA"/>
</dbReference>